<organism evidence="1 2">
    <name type="scientific">Spirosoma sordidisoli</name>
    <dbReference type="NCBI Taxonomy" id="2502893"/>
    <lineage>
        <taxon>Bacteria</taxon>
        <taxon>Pseudomonadati</taxon>
        <taxon>Bacteroidota</taxon>
        <taxon>Cytophagia</taxon>
        <taxon>Cytophagales</taxon>
        <taxon>Cytophagaceae</taxon>
        <taxon>Spirosoma</taxon>
    </lineage>
</organism>
<evidence type="ECO:0000313" key="2">
    <source>
        <dbReference type="Proteomes" id="UP000290407"/>
    </source>
</evidence>
<reference evidence="1 2" key="1">
    <citation type="submission" date="2019-01" db="EMBL/GenBank/DDBJ databases">
        <title>Spirosoma flava sp. nov., a propanil-degrading bacterium isolated from herbicide-contaminated soil.</title>
        <authorList>
            <person name="Zhang L."/>
            <person name="Jiang J.-D."/>
        </authorList>
    </citation>
    <scope>NUCLEOTIDE SEQUENCE [LARGE SCALE GENOMIC DNA]</scope>
    <source>
        <strain evidence="1 2">TY50</strain>
    </source>
</reference>
<dbReference type="Proteomes" id="UP000290407">
    <property type="component" value="Unassembled WGS sequence"/>
</dbReference>
<sequence length="114" mass="12394">MKWFTVILSVYLLGLSLWPCADEPLLPVGQPGIAMILSASTTESDASHHHEHDQCTPFCTCACCAATITTAPQFHYSLTPSCELIPIDVASFHYVSAPLADPLSAIWQPPKLRV</sequence>
<dbReference type="AlphaFoldDB" id="A0A4Q2UI85"/>
<dbReference type="Pfam" id="PF20365">
    <property type="entry name" value="DUF6660"/>
    <property type="match status" value="1"/>
</dbReference>
<proteinExistence type="predicted"/>
<protein>
    <submittedName>
        <fullName evidence="1">Uncharacterized protein</fullName>
    </submittedName>
</protein>
<name>A0A4Q2UI85_9BACT</name>
<keyword evidence="2" id="KW-1185">Reference proteome</keyword>
<dbReference type="InterPro" id="IPR046601">
    <property type="entry name" value="DUF6660"/>
</dbReference>
<gene>
    <name evidence="1" type="ORF">EQG79_29205</name>
</gene>
<comment type="caution">
    <text evidence="1">The sequence shown here is derived from an EMBL/GenBank/DDBJ whole genome shotgun (WGS) entry which is preliminary data.</text>
</comment>
<evidence type="ECO:0000313" key="1">
    <source>
        <dbReference type="EMBL" id="RYC66459.1"/>
    </source>
</evidence>
<accession>A0A4Q2UI85</accession>
<dbReference type="EMBL" id="SBLB01000014">
    <property type="protein sequence ID" value="RYC66459.1"/>
    <property type="molecule type" value="Genomic_DNA"/>
</dbReference>